<evidence type="ECO:0000313" key="2">
    <source>
        <dbReference type="EMBL" id="RAL60862.1"/>
    </source>
</evidence>
<feature type="region of interest" description="Disordered" evidence="1">
    <location>
        <begin position="12"/>
        <end position="44"/>
    </location>
</feature>
<comment type="caution">
    <text evidence="2">The sequence shown here is derived from an EMBL/GenBank/DDBJ whole genome shotgun (WGS) entry which is preliminary data.</text>
</comment>
<evidence type="ECO:0000256" key="1">
    <source>
        <dbReference type="SAM" id="MobiDB-lite"/>
    </source>
</evidence>
<sequence>MGHLLRLRHHLGMNAPGAPGFGGPPPPPPPPGMPGMKGMPPPHHLHHTWNAWQDSVISYRSQHTMRTTLGMGVARSKKKLKVIHWEKLILL</sequence>
<name>A0A395IKG8_9HELO</name>
<proteinExistence type="predicted"/>
<dbReference type="AlphaFoldDB" id="A0A395IKG8"/>
<accession>A0A395IKG8</accession>
<gene>
    <name evidence="2" type="ORF">DID88_010186</name>
</gene>
<evidence type="ECO:0000313" key="3">
    <source>
        <dbReference type="Proteomes" id="UP000249056"/>
    </source>
</evidence>
<organism evidence="2 3">
    <name type="scientific">Monilinia fructigena</name>
    <dbReference type="NCBI Taxonomy" id="38457"/>
    <lineage>
        <taxon>Eukaryota</taxon>
        <taxon>Fungi</taxon>
        <taxon>Dikarya</taxon>
        <taxon>Ascomycota</taxon>
        <taxon>Pezizomycotina</taxon>
        <taxon>Leotiomycetes</taxon>
        <taxon>Helotiales</taxon>
        <taxon>Sclerotiniaceae</taxon>
        <taxon>Monilinia</taxon>
    </lineage>
</organism>
<dbReference type="OrthoDB" id="1104827at2759"/>
<feature type="compositionally biased region" description="Pro residues" evidence="1">
    <location>
        <begin position="22"/>
        <end position="33"/>
    </location>
</feature>
<reference evidence="2 3" key="1">
    <citation type="submission" date="2018-06" db="EMBL/GenBank/DDBJ databases">
        <title>Genome Sequence of the Brown Rot Fungal Pathogen Monilinia fructigena.</title>
        <authorList>
            <person name="Landi L."/>
            <person name="De Miccolis Angelini R.M."/>
            <person name="Pollastro S."/>
            <person name="Abate D."/>
            <person name="Faretra F."/>
            <person name="Romanazzi G."/>
        </authorList>
    </citation>
    <scope>NUCLEOTIDE SEQUENCE [LARGE SCALE GENOMIC DNA]</scope>
    <source>
        <strain evidence="2 3">Mfrg269</strain>
    </source>
</reference>
<dbReference type="Proteomes" id="UP000249056">
    <property type="component" value="Unassembled WGS sequence"/>
</dbReference>
<protein>
    <submittedName>
        <fullName evidence="2">Uncharacterized protein</fullName>
    </submittedName>
</protein>
<dbReference type="EMBL" id="QKRW01000036">
    <property type="protein sequence ID" value="RAL60862.1"/>
    <property type="molecule type" value="Genomic_DNA"/>
</dbReference>
<keyword evidence="3" id="KW-1185">Reference proteome</keyword>